<gene>
    <name evidence="3" type="ORF">BN869_000013431_1</name>
</gene>
<dbReference type="AlphaFoldDB" id="A0A0B7KII3"/>
<protein>
    <recommendedName>
        <fullName evidence="2">AB hydrolase-1 domain-containing protein</fullName>
    </recommendedName>
</protein>
<name>A0A0B7KII3_BIOOC</name>
<dbReference type="InterPro" id="IPR000073">
    <property type="entry name" value="AB_hydrolase_1"/>
</dbReference>
<evidence type="ECO:0000259" key="2">
    <source>
        <dbReference type="Pfam" id="PF12697"/>
    </source>
</evidence>
<dbReference type="Gene3D" id="3.40.50.1820">
    <property type="entry name" value="alpha/beta hydrolase"/>
    <property type="match status" value="1"/>
</dbReference>
<accession>A0A0B7KII3</accession>
<feature type="region of interest" description="Disordered" evidence="1">
    <location>
        <begin position="171"/>
        <end position="196"/>
    </location>
</feature>
<dbReference type="SUPFAM" id="SSF53474">
    <property type="entry name" value="alpha/beta-Hydrolases"/>
    <property type="match status" value="1"/>
</dbReference>
<organism evidence="3">
    <name type="scientific">Bionectria ochroleuca</name>
    <name type="common">Gliocladium roseum</name>
    <dbReference type="NCBI Taxonomy" id="29856"/>
    <lineage>
        <taxon>Eukaryota</taxon>
        <taxon>Fungi</taxon>
        <taxon>Dikarya</taxon>
        <taxon>Ascomycota</taxon>
        <taxon>Pezizomycotina</taxon>
        <taxon>Sordariomycetes</taxon>
        <taxon>Hypocreomycetidae</taxon>
        <taxon>Hypocreales</taxon>
        <taxon>Bionectriaceae</taxon>
        <taxon>Clonostachys</taxon>
    </lineage>
</organism>
<evidence type="ECO:0000256" key="1">
    <source>
        <dbReference type="SAM" id="MobiDB-lite"/>
    </source>
</evidence>
<feature type="compositionally biased region" description="Basic and acidic residues" evidence="1">
    <location>
        <begin position="185"/>
        <end position="196"/>
    </location>
</feature>
<dbReference type="Pfam" id="PF12697">
    <property type="entry name" value="Abhydrolase_6"/>
    <property type="match status" value="1"/>
</dbReference>
<dbReference type="InterPro" id="IPR029058">
    <property type="entry name" value="AB_hydrolase_fold"/>
</dbReference>
<sequence>MVATAFNLREHAIAASHIREYARATSNSQNTKLLVHVHQYTPKDNTTPQKGDITIIGAHANGFPKELYEPLWDDLYLELKKCGIQIRSIIIADAAWQGQSGLLNEKLLGNDPSWLDHARDLMQVLNVLRPPLPIIGLGHSFGASILANVALMHPRIFSTLILMDPVISRYSSGPNPRGPASASAKRRETWPSREEATKSFHRSPFYKSLDPRVLDLWTEHGVRQVPGENAVTLTTTRDQEVFTYIRPSWEAYDEKGQTLLRPDLIPDVDATLNKGGWPTYPVYRPEGPQTLRCLPHLRPTVLYIFGGKSDISTPELQSEKMALTASGIGGSGGARGGHVKKIVNEDCGHLIPFENPKFCAGAAANWIREAFDRWSVQEAEYEKWTRGSIASKQKMSDKLKRVLEKL</sequence>
<dbReference type="EMBL" id="CDPU01000097">
    <property type="protein sequence ID" value="CEO57373.1"/>
    <property type="molecule type" value="Genomic_DNA"/>
</dbReference>
<proteinExistence type="predicted"/>
<evidence type="ECO:0000313" key="3">
    <source>
        <dbReference type="EMBL" id="CEO57373.1"/>
    </source>
</evidence>
<feature type="domain" description="AB hydrolase-1" evidence="2">
    <location>
        <begin position="80"/>
        <end position="360"/>
    </location>
</feature>
<reference evidence="3" key="1">
    <citation type="submission" date="2015-01" db="EMBL/GenBank/DDBJ databases">
        <authorList>
            <person name="Durling Mikael"/>
        </authorList>
    </citation>
    <scope>NUCLEOTIDE SEQUENCE</scope>
</reference>